<comment type="caution">
    <text evidence="1">The sequence shown here is derived from an EMBL/GenBank/DDBJ whole genome shotgun (WGS) entry which is preliminary data.</text>
</comment>
<proteinExistence type="predicted"/>
<name>A0ABV5M3S6_9ACTN</name>
<keyword evidence="2" id="KW-1185">Reference proteome</keyword>
<dbReference type="Proteomes" id="UP001589608">
    <property type="component" value="Unassembled WGS sequence"/>
</dbReference>
<sequence length="162" mass="17377">MAHDEVPGWQDEMLAEYRRVAAALDPPPPDLAAAAKAAFAARDLDAEIALLIADSRTEAGAALYEPVRAEPDLISGRWLLSFDGGGIQAEIEVEAVDGHLRLLGLLSGASAEDCYLETAGAHHRVDVDDLGRFIVEHIAPGPIRLRCRSTEGIRVTTAWVTV</sequence>
<gene>
    <name evidence="1" type="ORF">ACFFTR_10435</name>
</gene>
<organism evidence="1 2">
    <name type="scientific">Dactylosporangium vinaceum</name>
    <dbReference type="NCBI Taxonomy" id="53362"/>
    <lineage>
        <taxon>Bacteria</taxon>
        <taxon>Bacillati</taxon>
        <taxon>Actinomycetota</taxon>
        <taxon>Actinomycetes</taxon>
        <taxon>Micromonosporales</taxon>
        <taxon>Micromonosporaceae</taxon>
        <taxon>Dactylosporangium</taxon>
    </lineage>
</organism>
<evidence type="ECO:0000313" key="2">
    <source>
        <dbReference type="Proteomes" id="UP001589608"/>
    </source>
</evidence>
<evidence type="ECO:0000313" key="1">
    <source>
        <dbReference type="EMBL" id="MFB9443499.1"/>
    </source>
</evidence>
<reference evidence="1 2" key="1">
    <citation type="submission" date="2024-09" db="EMBL/GenBank/DDBJ databases">
        <authorList>
            <person name="Sun Q."/>
            <person name="Mori K."/>
        </authorList>
    </citation>
    <scope>NUCLEOTIDE SEQUENCE [LARGE SCALE GENOMIC DNA]</scope>
    <source>
        <strain evidence="1 2">JCM 3307</strain>
    </source>
</reference>
<accession>A0ABV5M3S6</accession>
<protein>
    <submittedName>
        <fullName evidence="1">Uncharacterized protein</fullName>
    </submittedName>
</protein>
<dbReference type="RefSeq" id="WP_223095572.1">
    <property type="nucleotide sequence ID" value="NZ_CP061913.1"/>
</dbReference>
<dbReference type="EMBL" id="JBHMCA010000021">
    <property type="protein sequence ID" value="MFB9443499.1"/>
    <property type="molecule type" value="Genomic_DNA"/>
</dbReference>